<evidence type="ECO:0000256" key="1">
    <source>
        <dbReference type="SAM" id="SignalP"/>
    </source>
</evidence>
<accession>A0ABW9AEF4</accession>
<organism evidence="2 3">
    <name type="scientific">Herbaspirillum lusitanum</name>
    <dbReference type="NCBI Taxonomy" id="213312"/>
    <lineage>
        <taxon>Bacteria</taxon>
        <taxon>Pseudomonadati</taxon>
        <taxon>Pseudomonadota</taxon>
        <taxon>Betaproteobacteria</taxon>
        <taxon>Burkholderiales</taxon>
        <taxon>Oxalobacteraceae</taxon>
        <taxon>Herbaspirillum</taxon>
    </lineage>
</organism>
<sequence length="109" mass="11495">MTLVRKVVAVAASLMCSTSAMALTSNELEKGVSEALSFSTANSALAIYVSGYVTGSVNSALNVGLACVDKDKASTLDLLRQVEKYIQLNPSEKADGAQLLINRAFFCTK</sequence>
<keyword evidence="3" id="KW-1185">Reference proteome</keyword>
<reference evidence="2 3" key="1">
    <citation type="journal article" date="2024" name="Chem. Sci.">
        <title>Discovery of megapolipeptins by genome mining of a Burkholderiales bacteria collection.</title>
        <authorList>
            <person name="Paulo B.S."/>
            <person name="Recchia M.J.J."/>
            <person name="Lee S."/>
            <person name="Fergusson C.H."/>
            <person name="Romanowski S.B."/>
            <person name="Hernandez A."/>
            <person name="Krull N."/>
            <person name="Liu D.Y."/>
            <person name="Cavanagh H."/>
            <person name="Bos A."/>
            <person name="Gray C.A."/>
            <person name="Murphy B.T."/>
            <person name="Linington R.G."/>
            <person name="Eustaquio A.S."/>
        </authorList>
    </citation>
    <scope>NUCLEOTIDE SEQUENCE [LARGE SCALE GENOMIC DNA]</scope>
    <source>
        <strain evidence="2 3">RL21-008-BIB-A</strain>
    </source>
</reference>
<proteinExistence type="predicted"/>
<dbReference type="Proteomes" id="UP001629246">
    <property type="component" value="Unassembled WGS sequence"/>
</dbReference>
<feature type="chain" id="PRO_5046599372" description="Rap1a immunity protein domain-containing protein" evidence="1">
    <location>
        <begin position="23"/>
        <end position="109"/>
    </location>
</feature>
<feature type="signal peptide" evidence="1">
    <location>
        <begin position="1"/>
        <end position="22"/>
    </location>
</feature>
<evidence type="ECO:0000313" key="3">
    <source>
        <dbReference type="Proteomes" id="UP001629246"/>
    </source>
</evidence>
<comment type="caution">
    <text evidence="2">The sequence shown here is derived from an EMBL/GenBank/DDBJ whole genome shotgun (WGS) entry which is preliminary data.</text>
</comment>
<evidence type="ECO:0008006" key="4">
    <source>
        <dbReference type="Google" id="ProtNLM"/>
    </source>
</evidence>
<dbReference type="EMBL" id="JAQQFM010000009">
    <property type="protein sequence ID" value="MFL9926654.1"/>
    <property type="molecule type" value="Genomic_DNA"/>
</dbReference>
<protein>
    <recommendedName>
        <fullName evidence="4">Rap1a immunity protein domain-containing protein</fullName>
    </recommendedName>
</protein>
<evidence type="ECO:0000313" key="2">
    <source>
        <dbReference type="EMBL" id="MFL9926654.1"/>
    </source>
</evidence>
<keyword evidence="1" id="KW-0732">Signal</keyword>
<dbReference type="RefSeq" id="WP_408159869.1">
    <property type="nucleotide sequence ID" value="NZ_JAQQFM010000009.1"/>
</dbReference>
<name>A0ABW9AEF4_9BURK</name>
<gene>
    <name evidence="2" type="ORF">PQR62_20430</name>
</gene>